<feature type="region of interest" description="Disordered" evidence="1">
    <location>
        <begin position="364"/>
        <end position="401"/>
    </location>
</feature>
<dbReference type="SUPFAM" id="SSF53901">
    <property type="entry name" value="Thiolase-like"/>
    <property type="match status" value="1"/>
</dbReference>
<comment type="caution">
    <text evidence="2">The sequence shown here is derived from an EMBL/GenBank/DDBJ whole genome shotgun (WGS) entry which is preliminary data.</text>
</comment>
<protein>
    <recommendedName>
        <fullName evidence="4">3-oxoacyl-ACP synthase</fullName>
    </recommendedName>
</protein>
<proteinExistence type="predicted"/>
<keyword evidence="3" id="KW-1185">Reference proteome</keyword>
<evidence type="ECO:0000256" key="1">
    <source>
        <dbReference type="SAM" id="MobiDB-lite"/>
    </source>
</evidence>
<organism evidence="2 3">
    <name type="scientific">Streptomyces monticola</name>
    <dbReference type="NCBI Taxonomy" id="2666263"/>
    <lineage>
        <taxon>Bacteria</taxon>
        <taxon>Bacillati</taxon>
        <taxon>Actinomycetota</taxon>
        <taxon>Actinomycetes</taxon>
        <taxon>Kitasatosporales</taxon>
        <taxon>Streptomycetaceae</taxon>
        <taxon>Streptomyces</taxon>
    </lineage>
</organism>
<dbReference type="RefSeq" id="WP_381840685.1">
    <property type="nucleotide sequence ID" value="NZ_JBHTCF010000032.1"/>
</dbReference>
<dbReference type="Proteomes" id="UP001596523">
    <property type="component" value="Unassembled WGS sequence"/>
</dbReference>
<dbReference type="Gene3D" id="3.40.47.10">
    <property type="match status" value="1"/>
</dbReference>
<dbReference type="PANTHER" id="PTHR34069:SF2">
    <property type="entry name" value="BETA-KETOACYL-[ACYL-CARRIER-PROTEIN] SYNTHASE III"/>
    <property type="match status" value="1"/>
</dbReference>
<accession>A0ABW2JVY0</accession>
<sequence>MPAFPYALTGIAAQLGDIVSMEEWARQLRIPHWRKPGEPVDGALVRRTLGVESKSWDAERFGSRKTVVEVAEQALLSARVPAADLDAVIVLTCTPFEVMLDQDAFAMLRTLGVRDEVLPVVQGAGCGGLARAVASIARARAERALVVSYNCSSPVGVDANGVLPHYTPGNGSHPYAQTLWMSGGLFSDGCSAVVFERDGNTEGRYLYSRDAQRFGDAEGFADALVHYPGGGVNHPAGHPGSTELSAFGMNSEAIKAYYRGGMLLNHQELSEERPGYEERVARIYTHQASPALVEGFWASSGLPVAKMPTHARQLGNLVTSATPVLCFTDVLDGVVGSGEPVCFSVVGAGPERGAFLVRVRVPGPVTETAPRPRSTTGAGVPGASGAAGASGVFTSAAPAAR</sequence>
<gene>
    <name evidence="2" type="ORF">ACFQVC_39795</name>
</gene>
<feature type="compositionally biased region" description="Low complexity" evidence="1">
    <location>
        <begin position="374"/>
        <end position="401"/>
    </location>
</feature>
<evidence type="ECO:0008006" key="4">
    <source>
        <dbReference type="Google" id="ProtNLM"/>
    </source>
</evidence>
<dbReference type="InterPro" id="IPR016039">
    <property type="entry name" value="Thiolase-like"/>
</dbReference>
<dbReference type="PANTHER" id="PTHR34069">
    <property type="entry name" value="3-OXOACYL-[ACYL-CARRIER-PROTEIN] SYNTHASE 3"/>
    <property type="match status" value="1"/>
</dbReference>
<evidence type="ECO:0000313" key="2">
    <source>
        <dbReference type="EMBL" id="MFC7310344.1"/>
    </source>
</evidence>
<dbReference type="EMBL" id="JBHTCF010000032">
    <property type="protein sequence ID" value="MFC7310344.1"/>
    <property type="molecule type" value="Genomic_DNA"/>
</dbReference>
<name>A0ABW2JVY0_9ACTN</name>
<reference evidence="3" key="1">
    <citation type="journal article" date="2019" name="Int. J. Syst. Evol. Microbiol.">
        <title>The Global Catalogue of Microorganisms (GCM) 10K type strain sequencing project: providing services to taxonomists for standard genome sequencing and annotation.</title>
        <authorList>
            <consortium name="The Broad Institute Genomics Platform"/>
            <consortium name="The Broad Institute Genome Sequencing Center for Infectious Disease"/>
            <person name="Wu L."/>
            <person name="Ma J."/>
        </authorList>
    </citation>
    <scope>NUCLEOTIDE SEQUENCE [LARGE SCALE GENOMIC DNA]</scope>
    <source>
        <strain evidence="3">SYNS20</strain>
    </source>
</reference>
<evidence type="ECO:0000313" key="3">
    <source>
        <dbReference type="Proteomes" id="UP001596523"/>
    </source>
</evidence>